<name>A0ACB5TWT9_CANBO</name>
<evidence type="ECO:0000313" key="1">
    <source>
        <dbReference type="EMBL" id="GME96787.1"/>
    </source>
</evidence>
<keyword evidence="2" id="KW-1185">Reference proteome</keyword>
<organism evidence="1 2">
    <name type="scientific">Candida boidinii</name>
    <name type="common">Yeast</name>
    <dbReference type="NCBI Taxonomy" id="5477"/>
    <lineage>
        <taxon>Eukaryota</taxon>
        <taxon>Fungi</taxon>
        <taxon>Dikarya</taxon>
        <taxon>Ascomycota</taxon>
        <taxon>Saccharomycotina</taxon>
        <taxon>Pichiomycetes</taxon>
        <taxon>Pichiales</taxon>
        <taxon>Pichiaceae</taxon>
        <taxon>Ogataea</taxon>
        <taxon>Ogataea/Candida clade</taxon>
    </lineage>
</organism>
<gene>
    <name evidence="1" type="ORF">Cboi01_000438900</name>
</gene>
<proteinExistence type="predicted"/>
<evidence type="ECO:0000313" key="2">
    <source>
        <dbReference type="Proteomes" id="UP001165101"/>
    </source>
</evidence>
<dbReference type="Proteomes" id="UP001165101">
    <property type="component" value="Unassembled WGS sequence"/>
</dbReference>
<comment type="caution">
    <text evidence="1">The sequence shown here is derived from an EMBL/GenBank/DDBJ whole genome shotgun (WGS) entry which is preliminary data.</text>
</comment>
<sequence>MSEEKMDIDVPADAEGSSKPQQSKPAKKRFEIKKWTAVAFWSWDRTNETCAICRNHLMEPCIDCAGKDSRNKCPRATGVCNHSFHLHCISQWIKSRNVCPLDNSEWEVKTVDTDS</sequence>
<accession>A0ACB5TWT9</accession>
<protein>
    <submittedName>
        <fullName evidence="1">Unnamed protein product</fullName>
    </submittedName>
</protein>
<reference evidence="1" key="1">
    <citation type="submission" date="2023-04" db="EMBL/GenBank/DDBJ databases">
        <title>Candida boidinii NBRC 1967.</title>
        <authorList>
            <person name="Ichikawa N."/>
            <person name="Sato H."/>
            <person name="Tonouchi N."/>
        </authorList>
    </citation>
    <scope>NUCLEOTIDE SEQUENCE</scope>
    <source>
        <strain evidence="1">NBRC 1967</strain>
    </source>
</reference>
<dbReference type="EMBL" id="BSXV01002809">
    <property type="protein sequence ID" value="GME96787.1"/>
    <property type="molecule type" value="Genomic_DNA"/>
</dbReference>